<evidence type="ECO:0000256" key="2">
    <source>
        <dbReference type="SAM" id="Coils"/>
    </source>
</evidence>
<dbReference type="GO" id="GO:0015562">
    <property type="term" value="F:efflux transmembrane transporter activity"/>
    <property type="evidence" value="ECO:0007669"/>
    <property type="project" value="TreeGrafter"/>
</dbReference>
<dbReference type="Proteomes" id="UP000325134">
    <property type="component" value="Unassembled WGS sequence"/>
</dbReference>
<organism evidence="4 5">
    <name type="scientific">Ruegeria intermedia</name>
    <dbReference type="NCBI Taxonomy" id="996115"/>
    <lineage>
        <taxon>Bacteria</taxon>
        <taxon>Pseudomonadati</taxon>
        <taxon>Pseudomonadota</taxon>
        <taxon>Alphaproteobacteria</taxon>
        <taxon>Rhodobacterales</taxon>
        <taxon>Roseobacteraceae</taxon>
        <taxon>Ruegeria</taxon>
    </lineage>
</organism>
<dbReference type="NCBIfam" id="TIGR01730">
    <property type="entry name" value="RND_mfp"/>
    <property type="match status" value="1"/>
</dbReference>
<feature type="coiled-coil region" evidence="2">
    <location>
        <begin position="121"/>
        <end position="162"/>
    </location>
</feature>
<reference evidence="4 5" key="1">
    <citation type="submission" date="2016-11" db="EMBL/GenBank/DDBJ databases">
        <authorList>
            <person name="Varghese N."/>
            <person name="Submissions S."/>
        </authorList>
    </citation>
    <scope>NUCLEOTIDE SEQUENCE [LARGE SCALE GENOMIC DNA]</scope>
    <source>
        <strain evidence="4 5">DSM 29341</strain>
    </source>
</reference>
<dbReference type="Gene3D" id="2.40.30.170">
    <property type="match status" value="1"/>
</dbReference>
<dbReference type="Pfam" id="PF25954">
    <property type="entry name" value="Beta-barrel_RND_2"/>
    <property type="match status" value="1"/>
</dbReference>
<dbReference type="GO" id="GO:1990281">
    <property type="term" value="C:efflux pump complex"/>
    <property type="evidence" value="ECO:0007669"/>
    <property type="project" value="TreeGrafter"/>
</dbReference>
<dbReference type="Gene3D" id="2.40.50.100">
    <property type="match status" value="1"/>
</dbReference>
<sequence length="408" mass="43091">MRLISLINAVLVTVALYFLVFERDALFAFAGREDPATQTEAPAEAADTAPTKAVRVVALRSTAREIDSAVLLRGQTKANRQVQVLAETTSTVISEPLRKGAFVEPGDVMCQLDPGPRPAQLEQAKAALLEAQSRIPEAEAKLQEANARVAEAEINLRAARKLSETGFGSETRKISAEAEMAAALAGVKSAEAQLKSTQASIEAAEAAVDAAQLEVDRLTIKAPFRGLLESDAAELGSLMQPGSLCATVIQLDPIKLVGFVPETSVNRITVGAPAQAQLVTGLQVEGRVTFLSRSADETTRTFEVEITVPNPELLIRDGQTASIQIAAEGAKAHLLPQSALTLNNEGQLGVRTVGSGNIVNFLPVRLLRDSADGVWVGGLPETADVIVVGQEFVTAGVAVEPTYRDASQ</sequence>
<evidence type="ECO:0000256" key="1">
    <source>
        <dbReference type="ARBA" id="ARBA00009477"/>
    </source>
</evidence>
<comment type="similarity">
    <text evidence="1">Belongs to the membrane fusion protein (MFP) (TC 8.A.1) family.</text>
</comment>
<feature type="coiled-coil region" evidence="2">
    <location>
        <begin position="187"/>
        <end position="221"/>
    </location>
</feature>
<feature type="domain" description="CusB-like beta-barrel" evidence="3">
    <location>
        <begin position="260"/>
        <end position="328"/>
    </location>
</feature>
<name>A0A1M4UES7_9RHOB</name>
<dbReference type="PANTHER" id="PTHR30469:SF29">
    <property type="entry name" value="BLR2860 PROTEIN"/>
    <property type="match status" value="1"/>
</dbReference>
<accession>A0A1M4UES7</accession>
<dbReference type="AlphaFoldDB" id="A0A1M4UES7"/>
<gene>
    <name evidence="4" type="ORF">SAMN05444279_10424</name>
</gene>
<evidence type="ECO:0000313" key="5">
    <source>
        <dbReference type="Proteomes" id="UP000325134"/>
    </source>
</evidence>
<dbReference type="Gene3D" id="1.10.287.470">
    <property type="entry name" value="Helix hairpin bin"/>
    <property type="match status" value="1"/>
</dbReference>
<dbReference type="InterPro" id="IPR006143">
    <property type="entry name" value="RND_pump_MFP"/>
</dbReference>
<dbReference type="Gene3D" id="2.40.420.20">
    <property type="match status" value="1"/>
</dbReference>
<keyword evidence="5" id="KW-1185">Reference proteome</keyword>
<proteinExistence type="inferred from homology"/>
<evidence type="ECO:0000313" key="4">
    <source>
        <dbReference type="EMBL" id="SHE55156.1"/>
    </source>
</evidence>
<keyword evidence="2" id="KW-0175">Coiled coil</keyword>
<dbReference type="InterPro" id="IPR058792">
    <property type="entry name" value="Beta-barrel_RND_2"/>
</dbReference>
<dbReference type="SUPFAM" id="SSF111369">
    <property type="entry name" value="HlyD-like secretion proteins"/>
    <property type="match status" value="2"/>
</dbReference>
<protein>
    <submittedName>
        <fullName evidence="4">Membrane fusion protein, multidrug efflux system</fullName>
    </submittedName>
</protein>
<dbReference type="EMBL" id="FQVK01000004">
    <property type="protein sequence ID" value="SHE55156.1"/>
    <property type="molecule type" value="Genomic_DNA"/>
</dbReference>
<evidence type="ECO:0000259" key="3">
    <source>
        <dbReference type="Pfam" id="PF25954"/>
    </source>
</evidence>
<dbReference type="RefSeq" id="WP_149774800.1">
    <property type="nucleotide sequence ID" value="NZ_FQVK01000004.1"/>
</dbReference>
<dbReference type="PANTHER" id="PTHR30469">
    <property type="entry name" value="MULTIDRUG RESISTANCE PROTEIN MDTA"/>
    <property type="match status" value="1"/>
</dbReference>
<dbReference type="OrthoDB" id="9806939at2"/>